<gene>
    <name evidence="1" type="ORF">GT019_15215</name>
</gene>
<dbReference type="SFLD" id="SFLDS00003">
    <property type="entry name" value="Haloacid_Dehalogenase"/>
    <property type="match status" value="1"/>
</dbReference>
<keyword evidence="2" id="KW-1185">Reference proteome</keyword>
<dbReference type="SFLD" id="SFLDG01135">
    <property type="entry name" value="C1.5.6:_HAD__Beta-PGM__Phospha"/>
    <property type="match status" value="1"/>
</dbReference>
<dbReference type="PANTHER" id="PTHR18901:SF38">
    <property type="entry name" value="PSEUDOURIDINE-5'-PHOSPHATASE"/>
    <property type="match status" value="1"/>
</dbReference>
<dbReference type="InterPro" id="IPR041492">
    <property type="entry name" value="HAD_2"/>
</dbReference>
<dbReference type="GO" id="GO:0016787">
    <property type="term" value="F:hydrolase activity"/>
    <property type="evidence" value="ECO:0007669"/>
    <property type="project" value="UniProtKB-KW"/>
</dbReference>
<dbReference type="PRINTS" id="PR00413">
    <property type="entry name" value="HADHALOGNASE"/>
</dbReference>
<reference evidence="1 2" key="1">
    <citation type="submission" date="2020-01" db="EMBL/GenBank/DDBJ databases">
        <title>Paenibacillus soybeanensis sp. nov. isolated from the nodules of soybean (Glycine max(L.) Merr).</title>
        <authorList>
            <person name="Wang H."/>
        </authorList>
    </citation>
    <scope>NUCLEOTIDE SEQUENCE [LARGE SCALE GENOMIC DNA]</scope>
    <source>
        <strain evidence="1 2">T1</strain>
    </source>
</reference>
<accession>A0ABW9XRF0</accession>
<dbReference type="Pfam" id="PF13419">
    <property type="entry name" value="HAD_2"/>
    <property type="match status" value="1"/>
</dbReference>
<dbReference type="EMBL" id="JAAAMV010000011">
    <property type="protein sequence ID" value="NBD25232.1"/>
    <property type="molecule type" value="Genomic_DNA"/>
</dbReference>
<keyword evidence="1" id="KW-0378">Hydrolase</keyword>
<dbReference type="InterPro" id="IPR020084">
    <property type="entry name" value="NUDIX_hydrolase_CS"/>
</dbReference>
<protein>
    <submittedName>
        <fullName evidence="1">HAD-IA family hydrolase</fullName>
    </submittedName>
</protein>
<dbReference type="SUPFAM" id="SSF56784">
    <property type="entry name" value="HAD-like"/>
    <property type="match status" value="1"/>
</dbReference>
<name>A0ABW9XRF0_9BACL</name>
<dbReference type="InterPro" id="IPR006439">
    <property type="entry name" value="HAD-SF_hydro_IA"/>
</dbReference>
<dbReference type="InterPro" id="IPR023214">
    <property type="entry name" value="HAD_sf"/>
</dbReference>
<dbReference type="Gene3D" id="1.10.150.240">
    <property type="entry name" value="Putative phosphatase, domain 2"/>
    <property type="match status" value="1"/>
</dbReference>
<dbReference type="RefSeq" id="WP_161744048.1">
    <property type="nucleotide sequence ID" value="NZ_JAAAMV010000011.1"/>
</dbReference>
<dbReference type="Proteomes" id="UP000665561">
    <property type="component" value="Unassembled WGS sequence"/>
</dbReference>
<sequence length="219" mass="24251">MIKAIIFDFDGLIYDTEVPEYTAFREIFAEHGYELELGIWGQCVGTNNSGFDPYDHLASCLGRPVDREELRALHKAKFERLMAEETIRPGVETYLRTARTLGLRIGLASSSSRAWVTGHLAKLNLLPYFECIRVSDDVKLVKPDPELYLQVIQAFGIEPREAVAFEDSPNGAKAAKAAGLHCVAVPNGVTRELAFEAVDLRLSSLADIGLEALIERLQG</sequence>
<evidence type="ECO:0000313" key="1">
    <source>
        <dbReference type="EMBL" id="NBD25232.1"/>
    </source>
</evidence>
<comment type="caution">
    <text evidence="1">The sequence shown here is derived from an EMBL/GenBank/DDBJ whole genome shotgun (WGS) entry which is preliminary data.</text>
</comment>
<evidence type="ECO:0000313" key="2">
    <source>
        <dbReference type="Proteomes" id="UP000665561"/>
    </source>
</evidence>
<dbReference type="InterPro" id="IPR036412">
    <property type="entry name" value="HAD-like_sf"/>
</dbReference>
<dbReference type="InterPro" id="IPR023198">
    <property type="entry name" value="PGP-like_dom2"/>
</dbReference>
<proteinExistence type="predicted"/>
<dbReference type="PROSITE" id="PS00893">
    <property type="entry name" value="NUDIX_BOX"/>
    <property type="match status" value="1"/>
</dbReference>
<dbReference type="PANTHER" id="PTHR18901">
    <property type="entry name" value="2-DEOXYGLUCOSE-6-PHOSPHATE PHOSPHATASE 2"/>
    <property type="match status" value="1"/>
</dbReference>
<dbReference type="NCBIfam" id="TIGR01509">
    <property type="entry name" value="HAD-SF-IA-v3"/>
    <property type="match status" value="1"/>
</dbReference>
<dbReference type="Gene3D" id="3.40.50.1000">
    <property type="entry name" value="HAD superfamily/HAD-like"/>
    <property type="match status" value="1"/>
</dbReference>
<organism evidence="1 2">
    <name type="scientific">Paenibacillus glycinis</name>
    <dbReference type="NCBI Taxonomy" id="2697035"/>
    <lineage>
        <taxon>Bacteria</taxon>
        <taxon>Bacillati</taxon>
        <taxon>Bacillota</taxon>
        <taxon>Bacilli</taxon>
        <taxon>Bacillales</taxon>
        <taxon>Paenibacillaceae</taxon>
        <taxon>Paenibacillus</taxon>
    </lineage>
</organism>
<dbReference type="SFLD" id="SFLDG01129">
    <property type="entry name" value="C1.5:_HAD__Beta-PGM__Phosphata"/>
    <property type="match status" value="1"/>
</dbReference>